<name>A0AA85J7U1_TRIRE</name>
<dbReference type="AlphaFoldDB" id="A0AA85J7U1"/>
<reference evidence="1" key="1">
    <citation type="submission" date="2022-06" db="EMBL/GenBank/DDBJ databases">
        <authorList>
            <person name="Berger JAMES D."/>
            <person name="Berger JAMES D."/>
        </authorList>
    </citation>
    <scope>NUCLEOTIDE SEQUENCE [LARGE SCALE GENOMIC DNA]</scope>
</reference>
<evidence type="ECO:0000313" key="1">
    <source>
        <dbReference type="Proteomes" id="UP000050795"/>
    </source>
</evidence>
<dbReference type="WBParaSite" id="TREG1_130290.2">
    <property type="protein sequence ID" value="TREG1_130290.2"/>
    <property type="gene ID" value="TREG1_130290"/>
</dbReference>
<protein>
    <submittedName>
        <fullName evidence="2">Uncharacterized protein</fullName>
    </submittedName>
</protein>
<organism evidence="1 2">
    <name type="scientific">Trichobilharzia regenti</name>
    <name type="common">Nasal bird schistosome</name>
    <dbReference type="NCBI Taxonomy" id="157069"/>
    <lineage>
        <taxon>Eukaryota</taxon>
        <taxon>Metazoa</taxon>
        <taxon>Spiralia</taxon>
        <taxon>Lophotrochozoa</taxon>
        <taxon>Platyhelminthes</taxon>
        <taxon>Trematoda</taxon>
        <taxon>Digenea</taxon>
        <taxon>Strigeidida</taxon>
        <taxon>Schistosomatoidea</taxon>
        <taxon>Schistosomatidae</taxon>
        <taxon>Trichobilharzia</taxon>
    </lineage>
</organism>
<dbReference type="Proteomes" id="UP000050795">
    <property type="component" value="Unassembled WGS sequence"/>
</dbReference>
<proteinExistence type="predicted"/>
<sequence>MNDLQYEIIVQEVVQSELRQTVSSQPIYERFGGNIFLPASRTKLLMACEGRYRK</sequence>
<accession>A0AA85J7U1</accession>
<evidence type="ECO:0000313" key="2">
    <source>
        <dbReference type="WBParaSite" id="TREG1_130290.2"/>
    </source>
</evidence>
<keyword evidence="1" id="KW-1185">Reference proteome</keyword>
<reference evidence="2" key="2">
    <citation type="submission" date="2023-11" db="UniProtKB">
        <authorList>
            <consortium name="WormBaseParasite"/>
        </authorList>
    </citation>
    <scope>IDENTIFICATION</scope>
</reference>